<feature type="region of interest" description="Disordered" evidence="2">
    <location>
        <begin position="225"/>
        <end position="447"/>
    </location>
</feature>
<feature type="compositionally biased region" description="Low complexity" evidence="2">
    <location>
        <begin position="362"/>
        <end position="374"/>
    </location>
</feature>
<feature type="compositionally biased region" description="Polar residues" evidence="2">
    <location>
        <begin position="165"/>
        <end position="181"/>
    </location>
</feature>
<dbReference type="EMBL" id="MU007010">
    <property type="protein sequence ID" value="KAF2436678.1"/>
    <property type="molecule type" value="Genomic_DNA"/>
</dbReference>
<organism evidence="3 4">
    <name type="scientific">Tothia fuscella</name>
    <dbReference type="NCBI Taxonomy" id="1048955"/>
    <lineage>
        <taxon>Eukaryota</taxon>
        <taxon>Fungi</taxon>
        <taxon>Dikarya</taxon>
        <taxon>Ascomycota</taxon>
        <taxon>Pezizomycotina</taxon>
        <taxon>Dothideomycetes</taxon>
        <taxon>Pleosporomycetidae</taxon>
        <taxon>Venturiales</taxon>
        <taxon>Cylindrosympodiaceae</taxon>
        <taxon>Tothia</taxon>
    </lineage>
</organism>
<feature type="region of interest" description="Disordered" evidence="2">
    <location>
        <begin position="126"/>
        <end position="190"/>
    </location>
</feature>
<feature type="compositionally biased region" description="Low complexity" evidence="2">
    <location>
        <begin position="226"/>
        <end position="236"/>
    </location>
</feature>
<protein>
    <submittedName>
        <fullName evidence="3">Uncharacterized protein</fullName>
    </submittedName>
</protein>
<gene>
    <name evidence="3" type="ORF">EJ08DRAFT_655646</name>
</gene>
<proteinExistence type="predicted"/>
<comment type="caution">
    <text evidence="3">The sequence shown here is derived from an EMBL/GenBank/DDBJ whole genome shotgun (WGS) entry which is preliminary data.</text>
</comment>
<evidence type="ECO:0000256" key="1">
    <source>
        <dbReference type="SAM" id="Coils"/>
    </source>
</evidence>
<keyword evidence="1" id="KW-0175">Coiled coil</keyword>
<keyword evidence="4" id="KW-1185">Reference proteome</keyword>
<accession>A0A9P4P4D9</accession>
<feature type="compositionally biased region" description="Polar residues" evidence="2">
    <location>
        <begin position="874"/>
        <end position="884"/>
    </location>
</feature>
<feature type="compositionally biased region" description="Polar residues" evidence="2">
    <location>
        <begin position="630"/>
        <end position="640"/>
    </location>
</feature>
<evidence type="ECO:0000256" key="2">
    <source>
        <dbReference type="SAM" id="MobiDB-lite"/>
    </source>
</evidence>
<evidence type="ECO:0000313" key="3">
    <source>
        <dbReference type="EMBL" id="KAF2436678.1"/>
    </source>
</evidence>
<feature type="compositionally biased region" description="Polar residues" evidence="2">
    <location>
        <begin position="765"/>
        <end position="782"/>
    </location>
</feature>
<feature type="region of interest" description="Disordered" evidence="2">
    <location>
        <begin position="855"/>
        <end position="964"/>
    </location>
</feature>
<feature type="compositionally biased region" description="Low complexity" evidence="2">
    <location>
        <begin position="434"/>
        <end position="447"/>
    </location>
</feature>
<evidence type="ECO:0000313" key="4">
    <source>
        <dbReference type="Proteomes" id="UP000800235"/>
    </source>
</evidence>
<dbReference type="AlphaFoldDB" id="A0A9P4P4D9"/>
<feature type="region of interest" description="Disordered" evidence="2">
    <location>
        <begin position="630"/>
        <end position="674"/>
    </location>
</feature>
<dbReference type="Proteomes" id="UP000800235">
    <property type="component" value="Unassembled WGS sequence"/>
</dbReference>
<feature type="compositionally biased region" description="Acidic residues" evidence="2">
    <location>
        <begin position="797"/>
        <end position="807"/>
    </location>
</feature>
<feature type="region of interest" description="Disordered" evidence="2">
    <location>
        <begin position="43"/>
        <end position="65"/>
    </location>
</feature>
<sequence>MTLLAANCQHFRAPLQFRPSCLLDGDTYNIVVTRAFLQKATTPYTSTSTQPIAGRSGALKPLLSTSSNDSHEQVYAYEPFTTSLQQRHQRIYSSAPAGFIASRPSSSSGISSSSLRRTPGIENLHQARSRSVSATSSVPVHSPGQPLEPSRALPQVRFAEPEGPSTRQRSASQPASGSLPRTTHPALELSRRTKASILVALEAIRTPHPFTPDLVEENASMSEMYASGGRASNGGARADRGPVPVGGGSSSQPAGRPGVIPPTEIMRRRREKAAAEASAEELKRYPDQPQQTASSSRPSQMQQQQSQQQASQSSGQRRQPSGTARPISDPQHIPPYSSRPIQPDPSAGPGGGGLADASMLTSQQPQFEQGSSQQRPPRATQASGQPRPVGATAGPNAQRPSQPQRQDSGSRRPQQRGDSQQPGLPGATSGARTGGHSASASQGTTASSFPHAFERWETLSSHWEGLTSYWIHRLEQNNEELKNEPMLAQLSRQVTDLSAAGANLFHAVVELQRLRASSERKFQRWFFETRKEAERQQEITAQMEAALVSERQARANDAQRWETQIEQARRNEKSVTEMRRELQISKDEARRAWEELGRREQQERERTMALNQGQAIDVGGFIVYPKQFQGGQATSSSQRPGTRDGPLPQPPQEEYGYEPTASPSNTDPFTETRPLQHDATSLGVSHPYGSGGSYATSGSTTGTVIPAATSNPQSASSSFGRVPISQAAAGASSQLQQQQLHERYPSYQGTSSGAVSAPLPAGFYNQANTHLASGSTPPISTHTTEEGSYVPSQSEEYLSEQDEEWEMDERGQIVRDVHGNPIPYRRGLHRIRSGEESDEFDHTEDARREQELALQYGASSQPVSYPAVPAASSGRVQPTYQTATSSGSSSMRPPQQPPIPAPAVPSSRPPADYTGSGYTPPWEVTHHHPSRLSDVLEMDEEERQSRVSERSQGAQFGGNTGAPF</sequence>
<feature type="compositionally biased region" description="Pro residues" evidence="2">
    <location>
        <begin position="894"/>
        <end position="903"/>
    </location>
</feature>
<feature type="compositionally biased region" description="Gly residues" evidence="2">
    <location>
        <begin position="955"/>
        <end position="964"/>
    </location>
</feature>
<feature type="region of interest" description="Disordered" evidence="2">
    <location>
        <begin position="729"/>
        <end position="825"/>
    </location>
</feature>
<feature type="compositionally biased region" description="Basic and acidic residues" evidence="2">
    <location>
        <begin position="808"/>
        <end position="818"/>
    </location>
</feature>
<reference evidence="3" key="1">
    <citation type="journal article" date="2020" name="Stud. Mycol.">
        <title>101 Dothideomycetes genomes: a test case for predicting lifestyles and emergence of pathogens.</title>
        <authorList>
            <person name="Haridas S."/>
            <person name="Albert R."/>
            <person name="Binder M."/>
            <person name="Bloem J."/>
            <person name="Labutti K."/>
            <person name="Salamov A."/>
            <person name="Andreopoulos B."/>
            <person name="Baker S."/>
            <person name="Barry K."/>
            <person name="Bills G."/>
            <person name="Bluhm B."/>
            <person name="Cannon C."/>
            <person name="Castanera R."/>
            <person name="Culley D."/>
            <person name="Daum C."/>
            <person name="Ezra D."/>
            <person name="Gonzalez J."/>
            <person name="Henrissat B."/>
            <person name="Kuo A."/>
            <person name="Liang C."/>
            <person name="Lipzen A."/>
            <person name="Lutzoni F."/>
            <person name="Magnuson J."/>
            <person name="Mondo S."/>
            <person name="Nolan M."/>
            <person name="Ohm R."/>
            <person name="Pangilinan J."/>
            <person name="Park H.-J."/>
            <person name="Ramirez L."/>
            <person name="Alfaro M."/>
            <person name="Sun H."/>
            <person name="Tritt A."/>
            <person name="Yoshinaga Y."/>
            <person name="Zwiers L.-H."/>
            <person name="Turgeon B."/>
            <person name="Goodwin S."/>
            <person name="Spatafora J."/>
            <person name="Crous P."/>
            <person name="Grigoriev I."/>
        </authorList>
    </citation>
    <scope>NUCLEOTIDE SEQUENCE</scope>
    <source>
        <strain evidence="3">CBS 130266</strain>
    </source>
</reference>
<dbReference type="OrthoDB" id="5945798at2759"/>
<feature type="compositionally biased region" description="Polar residues" evidence="2">
    <location>
        <begin position="398"/>
        <end position="407"/>
    </location>
</feature>
<feature type="compositionally biased region" description="Low complexity" evidence="2">
    <location>
        <begin position="293"/>
        <end position="322"/>
    </location>
</feature>
<feature type="compositionally biased region" description="Low complexity" evidence="2">
    <location>
        <begin position="729"/>
        <end position="739"/>
    </location>
</feature>
<feature type="coiled-coil region" evidence="1">
    <location>
        <begin position="551"/>
        <end position="578"/>
    </location>
</feature>
<feature type="compositionally biased region" description="Low complexity" evidence="2">
    <location>
        <begin position="129"/>
        <end position="138"/>
    </location>
</feature>
<name>A0A9P4P4D9_9PEZI</name>